<accession>A0ABP8LFS9</accession>
<sequence>MKKIAWCLLLLLSGSGFALAQDAPSSYRVKGGEDAAKVIPNQIKYRYPSFQKGKVVYINGSSSPAMINYNFLLEEMQFIDPKGDTMSMAGGPTIQSVLVGESTYLYNTQEGFLEVVADNSRVKLGKRQKLGFAGAEKVGAYNQSSGASSIRNTSTYVDANSKGYKLVQKGDVLFTEKVDYLLVDQNNLFYKVNKANLLRLFPAHKKEILGYLKEHSPDLNDEEDLKELLRFCNGLEA</sequence>
<comment type="caution">
    <text evidence="2">The sequence shown here is derived from an EMBL/GenBank/DDBJ whole genome shotgun (WGS) entry which is preliminary data.</text>
</comment>
<evidence type="ECO:0008006" key="4">
    <source>
        <dbReference type="Google" id="ProtNLM"/>
    </source>
</evidence>
<organism evidence="2 3">
    <name type="scientific">Pontibacter saemangeumensis</name>
    <dbReference type="NCBI Taxonomy" id="1084525"/>
    <lineage>
        <taxon>Bacteria</taxon>
        <taxon>Pseudomonadati</taxon>
        <taxon>Bacteroidota</taxon>
        <taxon>Cytophagia</taxon>
        <taxon>Cytophagales</taxon>
        <taxon>Hymenobacteraceae</taxon>
        <taxon>Pontibacter</taxon>
    </lineage>
</organism>
<evidence type="ECO:0000256" key="1">
    <source>
        <dbReference type="SAM" id="SignalP"/>
    </source>
</evidence>
<feature type="signal peptide" evidence="1">
    <location>
        <begin position="1"/>
        <end position="20"/>
    </location>
</feature>
<dbReference type="RefSeq" id="WP_345157666.1">
    <property type="nucleotide sequence ID" value="NZ_BAABHC010000005.1"/>
</dbReference>
<evidence type="ECO:0000313" key="3">
    <source>
        <dbReference type="Proteomes" id="UP001500552"/>
    </source>
</evidence>
<proteinExistence type="predicted"/>
<feature type="chain" id="PRO_5047122674" description="FecR family protein" evidence="1">
    <location>
        <begin position="21"/>
        <end position="237"/>
    </location>
</feature>
<dbReference type="Proteomes" id="UP001500552">
    <property type="component" value="Unassembled WGS sequence"/>
</dbReference>
<gene>
    <name evidence="2" type="ORF">GCM10023188_12800</name>
</gene>
<protein>
    <recommendedName>
        <fullName evidence="4">FecR family protein</fullName>
    </recommendedName>
</protein>
<keyword evidence="1" id="KW-0732">Signal</keyword>
<name>A0ABP8LFS9_9BACT</name>
<dbReference type="EMBL" id="BAABHC010000005">
    <property type="protein sequence ID" value="GAA4428523.1"/>
    <property type="molecule type" value="Genomic_DNA"/>
</dbReference>
<keyword evidence="3" id="KW-1185">Reference proteome</keyword>
<evidence type="ECO:0000313" key="2">
    <source>
        <dbReference type="EMBL" id="GAA4428523.1"/>
    </source>
</evidence>
<reference evidence="3" key="1">
    <citation type="journal article" date="2019" name="Int. J. Syst. Evol. Microbiol.">
        <title>The Global Catalogue of Microorganisms (GCM) 10K type strain sequencing project: providing services to taxonomists for standard genome sequencing and annotation.</title>
        <authorList>
            <consortium name="The Broad Institute Genomics Platform"/>
            <consortium name="The Broad Institute Genome Sequencing Center for Infectious Disease"/>
            <person name="Wu L."/>
            <person name="Ma J."/>
        </authorList>
    </citation>
    <scope>NUCLEOTIDE SEQUENCE [LARGE SCALE GENOMIC DNA]</scope>
    <source>
        <strain evidence="3">JCM 17926</strain>
    </source>
</reference>